<evidence type="ECO:0000313" key="7">
    <source>
        <dbReference type="Proteomes" id="UP000031563"/>
    </source>
</evidence>
<evidence type="ECO:0000256" key="5">
    <source>
        <dbReference type="SAM" id="Phobius"/>
    </source>
</evidence>
<evidence type="ECO:0000256" key="4">
    <source>
        <dbReference type="ARBA" id="ARBA00023136"/>
    </source>
</evidence>
<proteinExistence type="predicted"/>
<protein>
    <submittedName>
        <fullName evidence="6">Zinc transporter, ZIP family</fullName>
    </submittedName>
</protein>
<gene>
    <name evidence="6" type="ORF">QY95_03821</name>
</gene>
<dbReference type="GO" id="GO:0046873">
    <property type="term" value="F:metal ion transmembrane transporter activity"/>
    <property type="evidence" value="ECO:0007669"/>
    <property type="project" value="InterPro"/>
</dbReference>
<dbReference type="Proteomes" id="UP000031563">
    <property type="component" value="Unassembled WGS sequence"/>
</dbReference>
<feature type="transmembrane region" description="Helical" evidence="5">
    <location>
        <begin position="185"/>
        <end position="206"/>
    </location>
</feature>
<feature type="transmembrane region" description="Helical" evidence="5">
    <location>
        <begin position="153"/>
        <end position="179"/>
    </location>
</feature>
<evidence type="ECO:0000256" key="2">
    <source>
        <dbReference type="ARBA" id="ARBA00022692"/>
    </source>
</evidence>
<organism evidence="6 7">
    <name type="scientific">Bacillus thermotolerans</name>
    <name type="common">Quasibacillus thermotolerans</name>
    <dbReference type="NCBI Taxonomy" id="1221996"/>
    <lineage>
        <taxon>Bacteria</taxon>
        <taxon>Bacillati</taxon>
        <taxon>Bacillota</taxon>
        <taxon>Bacilli</taxon>
        <taxon>Bacillales</taxon>
        <taxon>Bacillaceae</taxon>
        <taxon>Bacillus</taxon>
    </lineage>
</organism>
<feature type="transmembrane region" description="Helical" evidence="5">
    <location>
        <begin position="95"/>
        <end position="114"/>
    </location>
</feature>
<keyword evidence="7" id="KW-1185">Reference proteome</keyword>
<feature type="transmembrane region" description="Helical" evidence="5">
    <location>
        <begin position="37"/>
        <end position="55"/>
    </location>
</feature>
<dbReference type="GO" id="GO:0016020">
    <property type="term" value="C:membrane"/>
    <property type="evidence" value="ECO:0007669"/>
    <property type="project" value="UniProtKB-SubCell"/>
</dbReference>
<feature type="transmembrane region" description="Helical" evidence="5">
    <location>
        <begin position="61"/>
        <end position="83"/>
    </location>
</feature>
<dbReference type="AlphaFoldDB" id="A0A0F5HMU8"/>
<dbReference type="OrthoDB" id="9787346at2"/>
<evidence type="ECO:0000256" key="3">
    <source>
        <dbReference type="ARBA" id="ARBA00022989"/>
    </source>
</evidence>
<comment type="caution">
    <text evidence="6">The sequence shown here is derived from an EMBL/GenBank/DDBJ whole genome shotgun (WGS) entry which is preliminary data.</text>
</comment>
<dbReference type="Pfam" id="PF02535">
    <property type="entry name" value="Zip"/>
    <property type="match status" value="1"/>
</dbReference>
<comment type="subcellular location">
    <subcellularLocation>
        <location evidence="1">Membrane</location>
        <topology evidence="1">Multi-pass membrane protein</topology>
    </subcellularLocation>
</comment>
<keyword evidence="2 5" id="KW-0812">Transmembrane</keyword>
<evidence type="ECO:0000313" key="6">
    <source>
        <dbReference type="EMBL" id="KKB34709.1"/>
    </source>
</evidence>
<sequence>MSAANYLLSLYIFLGTSFGALVALILYKFPRIKVQHLYLLCGGVLVGLIVLELVPHSITEFGWISITLGTSLGILLCICLHNLFDQLPSFRYRSALFLVTAIAIHNIPTGLAVGSTLDNQLLSSSFVTAILLHQVPEGLAIMVSLLNSESKQFNFAIFLSFCFIISGFFLLFSVIGSFLDLTLKLNGIILGIAIGFLSFTAVWEFILATYKKVHFFASFFLLLLGISIIYLFSLYI</sequence>
<dbReference type="InterPro" id="IPR003689">
    <property type="entry name" value="ZIP"/>
</dbReference>
<keyword evidence="4 5" id="KW-0472">Membrane</keyword>
<feature type="transmembrane region" description="Helical" evidence="5">
    <location>
        <begin position="213"/>
        <end position="235"/>
    </location>
</feature>
<reference evidence="6" key="1">
    <citation type="submission" date="2015-02" db="EMBL/GenBank/DDBJ databases">
        <title>Genome Assembly of Bacillaceae bacterium MTCC 8252.</title>
        <authorList>
            <person name="Verma A."/>
            <person name="Khatri I."/>
            <person name="Mual P."/>
            <person name="Subramanian S."/>
            <person name="Krishnamurthi S."/>
        </authorList>
    </citation>
    <scope>NUCLEOTIDE SEQUENCE [LARGE SCALE GENOMIC DNA]</scope>
    <source>
        <strain evidence="6">MTCC 8252</strain>
    </source>
</reference>
<evidence type="ECO:0000256" key="1">
    <source>
        <dbReference type="ARBA" id="ARBA00004141"/>
    </source>
</evidence>
<keyword evidence="3 5" id="KW-1133">Transmembrane helix</keyword>
<dbReference type="STRING" id="1221996.QY95_03821"/>
<name>A0A0F5HMU8_BACTR</name>
<feature type="transmembrane region" description="Helical" evidence="5">
    <location>
        <begin position="6"/>
        <end position="25"/>
    </location>
</feature>
<accession>A0A0F5HMU8</accession>
<dbReference type="EMBL" id="JWIR02000080">
    <property type="protein sequence ID" value="KKB34709.1"/>
    <property type="molecule type" value="Genomic_DNA"/>
</dbReference>
<dbReference type="RefSeq" id="WP_040037567.1">
    <property type="nucleotide sequence ID" value="NZ_JWIQ02000059.1"/>
</dbReference>